<dbReference type="OMA" id="TMGMRIF"/>
<keyword evidence="8" id="KW-1185">Reference proteome</keyword>
<dbReference type="PANTHER" id="PTHR31310:SF8">
    <property type="entry name" value="INOSITOLPHOSPHOTRANSFERASE 1"/>
    <property type="match status" value="1"/>
</dbReference>
<dbReference type="RefSeq" id="XP_001485362.2">
    <property type="nucleotide sequence ID" value="XM_001485312.1"/>
</dbReference>
<dbReference type="KEGG" id="pgu:PGUG_03091"/>
<feature type="transmembrane region" description="Helical" evidence="5">
    <location>
        <begin position="324"/>
        <end position="342"/>
    </location>
</feature>
<feature type="domain" description="Inositolphosphotransferase Aur1/Ipt1" evidence="6">
    <location>
        <begin position="190"/>
        <end position="361"/>
    </location>
</feature>
<evidence type="ECO:0000256" key="1">
    <source>
        <dbReference type="ARBA" id="ARBA00004141"/>
    </source>
</evidence>
<evidence type="ECO:0000313" key="7">
    <source>
        <dbReference type="EMBL" id="EDK38993.2"/>
    </source>
</evidence>
<sequence>MNFHYAIDPRSVLSPFHWCLKFINHLRYTWLNGRSTTRATVDVFINLSLVLLWIILSKVVSWIPNSIRPPIYVRLCMRLDEYVFSMHPYWMGSILSLICICAGGWLIYNKFYRSISVVLPNAIELTKIGHSTDVSSTSSSEMEHEIGFKSWMDEPFSKHEFVRSYKYAPLILCFSSWFLLNLVYRFHKNYNIVKGIIAWAFYVVLHFLVPIVTSLWLYLFQPQGATALFWWNLGSQNLMALITHFIFPNAPPLYIRVYGDNKPPSYDMKFTDGISRSDMKIGPHIHKAVYWATPSKFGALPSLHSATAVTAFLFACYYSRYNTIKALAFLYIILQWWAAVYSEHHWRVDLLTGMFYSLGTFTFFHSYTGSFQKMDQQFIKSRQKGDLRAGTTAGMRLFANSRFSNWFDPLS</sequence>
<dbReference type="Pfam" id="PF14378">
    <property type="entry name" value="PAP2_3"/>
    <property type="match status" value="1"/>
</dbReference>
<dbReference type="GO" id="GO:0070916">
    <property type="term" value="C:inositol phosphoceramide synthase complex"/>
    <property type="evidence" value="ECO:0007669"/>
    <property type="project" value="TreeGrafter"/>
</dbReference>
<evidence type="ECO:0000259" key="6">
    <source>
        <dbReference type="Pfam" id="PF14378"/>
    </source>
</evidence>
<feature type="transmembrane region" description="Helical" evidence="5">
    <location>
        <begin position="89"/>
        <end position="108"/>
    </location>
</feature>
<dbReference type="GO" id="GO:0016020">
    <property type="term" value="C:membrane"/>
    <property type="evidence" value="ECO:0007669"/>
    <property type="project" value="UniProtKB-SubCell"/>
</dbReference>
<dbReference type="HOGENOM" id="CLU_047580_1_0_1"/>
<reference evidence="7 8" key="1">
    <citation type="journal article" date="2009" name="Nature">
        <title>Evolution of pathogenicity and sexual reproduction in eight Candida genomes.</title>
        <authorList>
            <person name="Butler G."/>
            <person name="Rasmussen M.D."/>
            <person name="Lin M.F."/>
            <person name="Santos M.A."/>
            <person name="Sakthikumar S."/>
            <person name="Munro C.A."/>
            <person name="Rheinbay E."/>
            <person name="Grabherr M."/>
            <person name="Forche A."/>
            <person name="Reedy J.L."/>
            <person name="Agrafioti I."/>
            <person name="Arnaud M.B."/>
            <person name="Bates S."/>
            <person name="Brown A.J."/>
            <person name="Brunke S."/>
            <person name="Costanzo M.C."/>
            <person name="Fitzpatrick D.A."/>
            <person name="de Groot P.W."/>
            <person name="Harris D."/>
            <person name="Hoyer L.L."/>
            <person name="Hube B."/>
            <person name="Klis F.M."/>
            <person name="Kodira C."/>
            <person name="Lennard N."/>
            <person name="Logue M.E."/>
            <person name="Martin R."/>
            <person name="Neiman A.M."/>
            <person name="Nikolaou E."/>
            <person name="Quail M.A."/>
            <person name="Quinn J."/>
            <person name="Santos M.C."/>
            <person name="Schmitzberger F.F."/>
            <person name="Sherlock G."/>
            <person name="Shah P."/>
            <person name="Silverstein K.A."/>
            <person name="Skrzypek M.S."/>
            <person name="Soll D."/>
            <person name="Staggs R."/>
            <person name="Stansfield I."/>
            <person name="Stumpf M.P."/>
            <person name="Sudbery P.E."/>
            <person name="Srikantha T."/>
            <person name="Zeng Q."/>
            <person name="Berman J."/>
            <person name="Berriman M."/>
            <person name="Heitman J."/>
            <person name="Gow N.A."/>
            <person name="Lorenz M.C."/>
            <person name="Birren B.W."/>
            <person name="Kellis M."/>
            <person name="Cuomo C.A."/>
        </authorList>
    </citation>
    <scope>NUCLEOTIDE SEQUENCE [LARGE SCALE GENOMIC DNA]</scope>
    <source>
        <strain evidence="8">ATCC 6260 / CBS 566 / DSM 6381 / JCM 1539 / NBRC 10279 / NRRL Y-324</strain>
    </source>
</reference>
<evidence type="ECO:0000313" key="8">
    <source>
        <dbReference type="Proteomes" id="UP000001997"/>
    </source>
</evidence>
<name>A5DIJ0_PICGU</name>
<dbReference type="GeneID" id="5126739"/>
<accession>A5DIJ0</accession>
<dbReference type="VEuPathDB" id="FungiDB:PGUG_03091"/>
<proteinExistence type="predicted"/>
<feature type="transmembrane region" description="Helical" evidence="5">
    <location>
        <begin position="354"/>
        <end position="372"/>
    </location>
</feature>
<dbReference type="InterPro" id="IPR026841">
    <property type="entry name" value="Aur1/Ipt1"/>
</dbReference>
<dbReference type="OrthoDB" id="5784at2759"/>
<dbReference type="PANTHER" id="PTHR31310">
    <property type="match status" value="1"/>
</dbReference>
<evidence type="ECO:0000256" key="5">
    <source>
        <dbReference type="SAM" id="Phobius"/>
    </source>
</evidence>
<dbReference type="AlphaFoldDB" id="A5DIJ0"/>
<feature type="transmembrane region" description="Helical" evidence="5">
    <location>
        <begin position="43"/>
        <end position="63"/>
    </location>
</feature>
<dbReference type="GO" id="GO:0006676">
    <property type="term" value="P:mannosyl diphosphorylinositol ceramide metabolic process"/>
    <property type="evidence" value="ECO:0007669"/>
    <property type="project" value="TreeGrafter"/>
</dbReference>
<keyword evidence="4 5" id="KW-0472">Membrane</keyword>
<dbReference type="EMBL" id="CH408157">
    <property type="protein sequence ID" value="EDK38993.2"/>
    <property type="molecule type" value="Genomic_DNA"/>
</dbReference>
<dbReference type="eggNOG" id="ENOG502QPKA">
    <property type="taxonomic scope" value="Eukaryota"/>
</dbReference>
<keyword evidence="2 5" id="KW-0812">Transmembrane</keyword>
<dbReference type="CDD" id="cd03386">
    <property type="entry name" value="PAP2_Aur1_like"/>
    <property type="match status" value="1"/>
</dbReference>
<feature type="transmembrane region" description="Helical" evidence="5">
    <location>
        <begin position="167"/>
        <end position="184"/>
    </location>
</feature>
<dbReference type="InParanoid" id="A5DIJ0"/>
<feature type="transmembrane region" description="Helical" evidence="5">
    <location>
        <begin position="297"/>
        <end position="317"/>
    </location>
</feature>
<dbReference type="GO" id="GO:0030148">
    <property type="term" value="P:sphingolipid biosynthetic process"/>
    <property type="evidence" value="ECO:0007669"/>
    <property type="project" value="TreeGrafter"/>
</dbReference>
<gene>
    <name evidence="7" type="ORF">PGUG_03091</name>
</gene>
<evidence type="ECO:0000256" key="3">
    <source>
        <dbReference type="ARBA" id="ARBA00022989"/>
    </source>
</evidence>
<feature type="transmembrane region" description="Helical" evidence="5">
    <location>
        <begin position="196"/>
        <end position="220"/>
    </location>
</feature>
<evidence type="ECO:0000256" key="4">
    <source>
        <dbReference type="ARBA" id="ARBA00023136"/>
    </source>
</evidence>
<comment type="subcellular location">
    <subcellularLocation>
        <location evidence="1">Membrane</location>
        <topology evidence="1">Multi-pass membrane protein</topology>
    </subcellularLocation>
</comment>
<keyword evidence="3 5" id="KW-1133">Transmembrane helix</keyword>
<feature type="transmembrane region" description="Helical" evidence="5">
    <location>
        <begin position="227"/>
        <end position="247"/>
    </location>
</feature>
<protein>
    <recommendedName>
        <fullName evidence="6">Inositolphosphotransferase Aur1/Ipt1 domain-containing protein</fullName>
    </recommendedName>
</protein>
<dbReference type="FunCoup" id="A5DIJ0">
    <property type="interactions" value="45"/>
</dbReference>
<evidence type="ECO:0000256" key="2">
    <source>
        <dbReference type="ARBA" id="ARBA00022692"/>
    </source>
</evidence>
<dbReference type="InterPro" id="IPR052185">
    <property type="entry name" value="IPC_Synthase-Related"/>
</dbReference>
<organism evidence="7 8">
    <name type="scientific">Meyerozyma guilliermondii (strain ATCC 6260 / CBS 566 / DSM 6381 / JCM 1539 / NBRC 10279 / NRRL Y-324)</name>
    <name type="common">Yeast</name>
    <name type="synonym">Candida guilliermondii</name>
    <dbReference type="NCBI Taxonomy" id="294746"/>
    <lineage>
        <taxon>Eukaryota</taxon>
        <taxon>Fungi</taxon>
        <taxon>Dikarya</taxon>
        <taxon>Ascomycota</taxon>
        <taxon>Saccharomycotina</taxon>
        <taxon>Pichiomycetes</taxon>
        <taxon>Debaryomycetaceae</taxon>
        <taxon>Meyerozyma</taxon>
    </lineage>
</organism>
<dbReference type="Proteomes" id="UP000001997">
    <property type="component" value="Unassembled WGS sequence"/>
</dbReference>